<gene>
    <name evidence="3" type="ORF">ZOSMA_26G00590</name>
</gene>
<dbReference type="Pfam" id="PF02984">
    <property type="entry name" value="Cyclin_C"/>
    <property type="match status" value="1"/>
</dbReference>
<dbReference type="OrthoDB" id="5590282at2759"/>
<comment type="caution">
    <text evidence="3">The sequence shown here is derived from an EMBL/GenBank/DDBJ whole genome shotgun (WGS) entry which is preliminary data.</text>
</comment>
<proteinExistence type="predicted"/>
<dbReference type="InterPro" id="IPR013763">
    <property type="entry name" value="Cyclin-like_dom"/>
</dbReference>
<organism evidence="3 4">
    <name type="scientific">Zostera marina</name>
    <name type="common">Eelgrass</name>
    <dbReference type="NCBI Taxonomy" id="29655"/>
    <lineage>
        <taxon>Eukaryota</taxon>
        <taxon>Viridiplantae</taxon>
        <taxon>Streptophyta</taxon>
        <taxon>Embryophyta</taxon>
        <taxon>Tracheophyta</taxon>
        <taxon>Spermatophyta</taxon>
        <taxon>Magnoliopsida</taxon>
        <taxon>Liliopsida</taxon>
        <taxon>Zosteraceae</taxon>
        <taxon>Zostera</taxon>
    </lineage>
</organism>
<dbReference type="Proteomes" id="UP000036987">
    <property type="component" value="Unassembled WGS sequence"/>
</dbReference>
<evidence type="ECO:0000259" key="2">
    <source>
        <dbReference type="SMART" id="SM01332"/>
    </source>
</evidence>
<feature type="domain" description="Cyclin-like" evidence="1">
    <location>
        <begin position="6"/>
        <end position="85"/>
    </location>
</feature>
<accession>A0A0K9PGG4</accession>
<dbReference type="AlphaFoldDB" id="A0A0K9PGG4"/>
<dbReference type="InterPro" id="IPR004367">
    <property type="entry name" value="Cyclin_C-dom"/>
</dbReference>
<reference evidence="4" key="1">
    <citation type="journal article" date="2016" name="Nature">
        <title>The genome of the seagrass Zostera marina reveals angiosperm adaptation to the sea.</title>
        <authorList>
            <person name="Olsen J.L."/>
            <person name="Rouze P."/>
            <person name="Verhelst B."/>
            <person name="Lin Y.-C."/>
            <person name="Bayer T."/>
            <person name="Collen J."/>
            <person name="Dattolo E."/>
            <person name="De Paoli E."/>
            <person name="Dittami S."/>
            <person name="Maumus F."/>
            <person name="Michel G."/>
            <person name="Kersting A."/>
            <person name="Lauritano C."/>
            <person name="Lohaus R."/>
            <person name="Toepel M."/>
            <person name="Tonon T."/>
            <person name="Vanneste K."/>
            <person name="Amirebrahimi M."/>
            <person name="Brakel J."/>
            <person name="Bostroem C."/>
            <person name="Chovatia M."/>
            <person name="Grimwood J."/>
            <person name="Jenkins J.W."/>
            <person name="Jueterbock A."/>
            <person name="Mraz A."/>
            <person name="Stam W.T."/>
            <person name="Tice H."/>
            <person name="Bornberg-Bauer E."/>
            <person name="Green P.J."/>
            <person name="Pearson G.A."/>
            <person name="Procaccini G."/>
            <person name="Duarte C.M."/>
            <person name="Schmutz J."/>
            <person name="Reusch T.B.H."/>
            <person name="Van de Peer Y."/>
        </authorList>
    </citation>
    <scope>NUCLEOTIDE SEQUENCE [LARGE SCALE GENOMIC DNA]</scope>
    <source>
        <strain evidence="4">cv. Finnish</strain>
    </source>
</reference>
<dbReference type="SUPFAM" id="SSF47954">
    <property type="entry name" value="Cyclin-like"/>
    <property type="match status" value="1"/>
</dbReference>
<dbReference type="SMART" id="SM00385">
    <property type="entry name" value="CYCLIN"/>
    <property type="match status" value="1"/>
</dbReference>
<dbReference type="OMA" id="PIANIEP"/>
<evidence type="ECO:0000259" key="1">
    <source>
        <dbReference type="SMART" id="SM00385"/>
    </source>
</evidence>
<evidence type="ECO:0000313" key="3">
    <source>
        <dbReference type="EMBL" id="KMZ67310.1"/>
    </source>
</evidence>
<dbReference type="SMART" id="SM01332">
    <property type="entry name" value="Cyclin_C"/>
    <property type="match status" value="1"/>
</dbReference>
<evidence type="ECO:0000313" key="4">
    <source>
        <dbReference type="Proteomes" id="UP000036987"/>
    </source>
</evidence>
<protein>
    <submittedName>
        <fullName evidence="3">Uncharacterized protein</fullName>
    </submittedName>
</protein>
<sequence length="118" mass="13504">MYSRGDFFKAAASNSMPDKKLELLSSYLVDLCLVEYKILKSLPSAGIYTAQIVILQSPPHWGKIMIFHTTYSEEDFLECSRLMVEFHRNAEIGKLIGVHKKEVQYFVAKSEPALFLLQ</sequence>
<dbReference type="InterPro" id="IPR036915">
    <property type="entry name" value="Cyclin-like_sf"/>
</dbReference>
<dbReference type="Gene3D" id="1.10.472.10">
    <property type="entry name" value="Cyclin-like"/>
    <property type="match status" value="1"/>
</dbReference>
<name>A0A0K9PGG4_ZOSMR</name>
<keyword evidence="4" id="KW-1185">Reference proteome</keyword>
<feature type="domain" description="Cyclin C-terminal" evidence="2">
    <location>
        <begin position="7"/>
        <end position="113"/>
    </location>
</feature>
<dbReference type="STRING" id="29655.A0A0K9PGG4"/>
<dbReference type="EMBL" id="LFYR01000915">
    <property type="protein sequence ID" value="KMZ67310.1"/>
    <property type="molecule type" value="Genomic_DNA"/>
</dbReference>